<dbReference type="Pfam" id="PF23598">
    <property type="entry name" value="LRR_14"/>
    <property type="match status" value="1"/>
</dbReference>
<comment type="similarity">
    <text evidence="3">Belongs to the protein kinase superfamily. Ser/Thr protein kinase family.</text>
</comment>
<keyword evidence="8" id="KW-0433">Leucine-rich repeat</keyword>
<dbReference type="FunFam" id="1.10.510.10:FF:000358">
    <property type="entry name" value="Putative leucine-rich repeat receptor-like serine/threonine-protein kinase"/>
    <property type="match status" value="1"/>
</dbReference>
<dbReference type="InterPro" id="IPR013210">
    <property type="entry name" value="LRR_N_plant-typ"/>
</dbReference>
<keyword evidence="16 23" id="KW-1133">Transmembrane helix</keyword>
<dbReference type="FunFam" id="3.80.10.10:FF:000288">
    <property type="entry name" value="LRR receptor-like serine/threonine-protein kinase EFR"/>
    <property type="match status" value="1"/>
</dbReference>
<keyword evidence="10 23" id="KW-0812">Transmembrane</keyword>
<dbReference type="InterPro" id="IPR051809">
    <property type="entry name" value="Plant_receptor-like_S/T_kinase"/>
</dbReference>
<keyword evidence="13 22" id="KW-0547">Nucleotide-binding</keyword>
<evidence type="ECO:0000256" key="23">
    <source>
        <dbReference type="SAM" id="Phobius"/>
    </source>
</evidence>
<dbReference type="InterPro" id="IPR032675">
    <property type="entry name" value="LRR_dom_sf"/>
</dbReference>
<dbReference type="Pfam" id="PF08263">
    <property type="entry name" value="LRRNT_2"/>
    <property type="match status" value="1"/>
</dbReference>
<keyword evidence="5" id="KW-1003">Cell membrane</keyword>
<comment type="caution">
    <text evidence="25">The sequence shown here is derived from an EMBL/GenBank/DDBJ whole genome shotgun (WGS) entry which is preliminary data.</text>
</comment>
<evidence type="ECO:0000256" key="21">
    <source>
        <dbReference type="ARBA" id="ARBA00048679"/>
    </source>
</evidence>
<evidence type="ECO:0000256" key="16">
    <source>
        <dbReference type="ARBA" id="ARBA00022989"/>
    </source>
</evidence>
<dbReference type="Gene3D" id="1.10.510.10">
    <property type="entry name" value="Transferase(Phosphotransferase) domain 1"/>
    <property type="match status" value="1"/>
</dbReference>
<dbReference type="GO" id="GO:0051707">
    <property type="term" value="P:response to other organism"/>
    <property type="evidence" value="ECO:0007669"/>
    <property type="project" value="UniProtKB-ARBA"/>
</dbReference>
<keyword evidence="15 22" id="KW-0067">ATP-binding</keyword>
<evidence type="ECO:0000256" key="19">
    <source>
        <dbReference type="ARBA" id="ARBA00023180"/>
    </source>
</evidence>
<dbReference type="InterPro" id="IPR008271">
    <property type="entry name" value="Ser/Thr_kinase_AS"/>
</dbReference>
<evidence type="ECO:0000256" key="20">
    <source>
        <dbReference type="ARBA" id="ARBA00047899"/>
    </source>
</evidence>
<dbReference type="PRINTS" id="PR00019">
    <property type="entry name" value="LEURICHRPT"/>
</dbReference>
<dbReference type="InterPro" id="IPR055414">
    <property type="entry name" value="LRR_R13L4/SHOC2-like"/>
</dbReference>
<keyword evidence="12" id="KW-0677">Repeat</keyword>
<sequence length="1133" mass="125497">MWPSIHKSIVLESFGSSHVFVYVNHHYTNKTWLYLAKSQQRSDYIRLDLAIWIISGQDPGYIWLDPDIPAKTWLYPHILNETLGQYDKEFVEAIHCTSCMSITNCQHAKTKDKKPMLILIILSKFPSMKSPQAIIYLSTSSLISFLFYGLVVTCLTSAIVSASYGCNETDYHALLSFKLTITHDPHKVLTSWNHSFHFCDWSGILCGKRHKRVTALILESQGLEGSLSPHVGNLSFLRTLSIRNNSFQGTIPHELGRLSRLRHLYLNRNKFSGVIPTNVSGCSNLEVLSLARNKLVGSIPKEMSLLSKLTSLEISKNKLTGGIPSFLGNITSMEVFSSVENPLGGRIPDTLGHWKSLTVFYSGGCNLYGSIPHSIFNLSLLVNFSLAENHLTGSLPSEIGNQLLNLELLQLRNNELSGVLPPSISNCSKLRYLEIANNNFSGKLTIDFSKLRDISIIRLQYNNFHGRGEADDMRFIDSLKNCTRLVDLALQNCNLTGVLPVSIGNLSNQLSSLYLDDNQLFGSLPSSIGSLVGLTILRLGANRFKGKIPTTVGKLQKLQHLSLHSNHFSGRIPDAIGNLSLLNVVYLYSNKLEGHIPSSLGNCKNLNGLHLRYNRLSGKIPKQLLQLPSLTYFLDISHNSLSGSISSEIKDLKTLSYLDLSHNNLSGTITSSLGECISLTELYLEGNIFEGIIPSSLSSLRGLEALDISQNNLTGKIPQFLDKWNSLVFLNLSFNDFEGEVPVVGVFANASLFSVLGNNRLCGGVVTLELPKCKENGRHKIRFPFFILVIVIAPTLLIVLCCVYLLWKKKRNSQQSQSSENERFLKVSYNQLLKATDGFSTANLIGEGGFSSVYKGILDSNGDKFVAVKVLHLQNRGAHKSFLAECEAWRNIRHRNLLKIITSCSSVDFQRNDFKALVYEFMPNGSVHDWLHSSANTSKLNLLQRINILRDVATVLDYLHIRCQTTIVHGDLKPSNILLDGDMVAHVGDFGLARLLGTDLNQNSSTRVIGTIGYAPPEYGIGSEMTSSGDVYSFGILLLELITGKKPTDDMFNEGLSIHKFASMALPDHVMDVIDGDAIVLQSKEANATKVEECLAATIKIGVSCSVDSPPQRMKIEIVVSELQHILDVLQNI</sequence>
<organism evidence="25 26">
    <name type="scientific">Artemisia annua</name>
    <name type="common">Sweet wormwood</name>
    <dbReference type="NCBI Taxonomy" id="35608"/>
    <lineage>
        <taxon>Eukaryota</taxon>
        <taxon>Viridiplantae</taxon>
        <taxon>Streptophyta</taxon>
        <taxon>Embryophyta</taxon>
        <taxon>Tracheophyta</taxon>
        <taxon>Spermatophyta</taxon>
        <taxon>Magnoliopsida</taxon>
        <taxon>eudicotyledons</taxon>
        <taxon>Gunneridae</taxon>
        <taxon>Pentapetalae</taxon>
        <taxon>asterids</taxon>
        <taxon>campanulids</taxon>
        <taxon>Asterales</taxon>
        <taxon>Asteraceae</taxon>
        <taxon>Asteroideae</taxon>
        <taxon>Anthemideae</taxon>
        <taxon>Artemisiinae</taxon>
        <taxon>Artemisia</taxon>
    </lineage>
</organism>
<evidence type="ECO:0000256" key="13">
    <source>
        <dbReference type="ARBA" id="ARBA00022741"/>
    </source>
</evidence>
<evidence type="ECO:0000256" key="22">
    <source>
        <dbReference type="PROSITE-ProRule" id="PRU10141"/>
    </source>
</evidence>
<dbReference type="PROSITE" id="PS50011">
    <property type="entry name" value="PROTEIN_KINASE_DOM"/>
    <property type="match status" value="1"/>
</dbReference>
<evidence type="ECO:0000256" key="14">
    <source>
        <dbReference type="ARBA" id="ARBA00022777"/>
    </source>
</evidence>
<comment type="catalytic activity">
    <reaction evidence="21">
        <text>L-seryl-[protein] + ATP = O-phospho-L-seryl-[protein] + ADP + H(+)</text>
        <dbReference type="Rhea" id="RHEA:17989"/>
        <dbReference type="Rhea" id="RHEA-COMP:9863"/>
        <dbReference type="Rhea" id="RHEA-COMP:11604"/>
        <dbReference type="ChEBI" id="CHEBI:15378"/>
        <dbReference type="ChEBI" id="CHEBI:29999"/>
        <dbReference type="ChEBI" id="CHEBI:30616"/>
        <dbReference type="ChEBI" id="CHEBI:83421"/>
        <dbReference type="ChEBI" id="CHEBI:456216"/>
        <dbReference type="EC" id="2.7.11.1"/>
    </reaction>
</comment>
<dbReference type="SMART" id="SM00220">
    <property type="entry name" value="S_TKc"/>
    <property type="match status" value="1"/>
</dbReference>
<evidence type="ECO:0000256" key="17">
    <source>
        <dbReference type="ARBA" id="ARBA00023136"/>
    </source>
</evidence>
<dbReference type="GO" id="GO:0005524">
    <property type="term" value="F:ATP binding"/>
    <property type="evidence" value="ECO:0007669"/>
    <property type="project" value="UniProtKB-UniRule"/>
</dbReference>
<dbReference type="GO" id="GO:0006952">
    <property type="term" value="P:defense response"/>
    <property type="evidence" value="ECO:0007669"/>
    <property type="project" value="UniProtKB-ARBA"/>
</dbReference>
<reference evidence="25 26" key="1">
    <citation type="journal article" date="2018" name="Mol. Plant">
        <title>The genome of Artemisia annua provides insight into the evolution of Asteraceae family and artemisinin biosynthesis.</title>
        <authorList>
            <person name="Shen Q."/>
            <person name="Zhang L."/>
            <person name="Liao Z."/>
            <person name="Wang S."/>
            <person name="Yan T."/>
            <person name="Shi P."/>
            <person name="Liu M."/>
            <person name="Fu X."/>
            <person name="Pan Q."/>
            <person name="Wang Y."/>
            <person name="Lv Z."/>
            <person name="Lu X."/>
            <person name="Zhang F."/>
            <person name="Jiang W."/>
            <person name="Ma Y."/>
            <person name="Chen M."/>
            <person name="Hao X."/>
            <person name="Li L."/>
            <person name="Tang Y."/>
            <person name="Lv G."/>
            <person name="Zhou Y."/>
            <person name="Sun X."/>
            <person name="Brodelius P.E."/>
            <person name="Rose J.K.C."/>
            <person name="Tang K."/>
        </authorList>
    </citation>
    <scope>NUCLEOTIDE SEQUENCE [LARGE SCALE GENOMIC DNA]</scope>
    <source>
        <strain evidence="26">cv. Huhao1</strain>
        <tissue evidence="25">Leaf</tissue>
    </source>
</reference>
<dbReference type="FunFam" id="3.80.10.10:FF:000383">
    <property type="entry name" value="Leucine-rich repeat receptor protein kinase EMS1"/>
    <property type="match status" value="2"/>
</dbReference>
<dbReference type="InterPro" id="IPR003591">
    <property type="entry name" value="Leu-rich_rpt_typical-subtyp"/>
</dbReference>
<evidence type="ECO:0000256" key="3">
    <source>
        <dbReference type="ARBA" id="ARBA00008684"/>
    </source>
</evidence>
<evidence type="ECO:0000259" key="24">
    <source>
        <dbReference type="PROSITE" id="PS50011"/>
    </source>
</evidence>
<dbReference type="STRING" id="35608.A0A2U1MSH8"/>
<dbReference type="InterPro" id="IPR001245">
    <property type="entry name" value="Ser-Thr/Tyr_kinase_cat_dom"/>
</dbReference>
<dbReference type="AlphaFoldDB" id="A0A2U1MSH8"/>
<dbReference type="InterPro" id="IPR011009">
    <property type="entry name" value="Kinase-like_dom_sf"/>
</dbReference>
<keyword evidence="19" id="KW-0325">Glycoprotein</keyword>
<dbReference type="Pfam" id="PF00560">
    <property type="entry name" value="LRR_1"/>
    <property type="match status" value="3"/>
</dbReference>
<dbReference type="GO" id="GO:0005886">
    <property type="term" value="C:plasma membrane"/>
    <property type="evidence" value="ECO:0007669"/>
    <property type="project" value="UniProtKB-SubCell"/>
</dbReference>
<dbReference type="SUPFAM" id="SSF52058">
    <property type="entry name" value="L domain-like"/>
    <property type="match status" value="1"/>
</dbReference>
<name>A0A2U1MSH8_ARTAN</name>
<evidence type="ECO:0000313" key="25">
    <source>
        <dbReference type="EMBL" id="PWA64223.1"/>
    </source>
</evidence>
<dbReference type="EC" id="2.7.11.1" evidence="4"/>
<dbReference type="EMBL" id="PKPP01004467">
    <property type="protein sequence ID" value="PWA64223.1"/>
    <property type="molecule type" value="Genomic_DNA"/>
</dbReference>
<keyword evidence="26" id="KW-1185">Reference proteome</keyword>
<dbReference type="OrthoDB" id="676979at2759"/>
<dbReference type="SMART" id="SM00369">
    <property type="entry name" value="LRR_TYP"/>
    <property type="match status" value="5"/>
</dbReference>
<evidence type="ECO:0000256" key="12">
    <source>
        <dbReference type="ARBA" id="ARBA00022737"/>
    </source>
</evidence>
<comment type="catalytic activity">
    <reaction evidence="20">
        <text>L-threonyl-[protein] + ATP = O-phospho-L-threonyl-[protein] + ADP + H(+)</text>
        <dbReference type="Rhea" id="RHEA:46608"/>
        <dbReference type="Rhea" id="RHEA-COMP:11060"/>
        <dbReference type="Rhea" id="RHEA-COMP:11605"/>
        <dbReference type="ChEBI" id="CHEBI:15378"/>
        <dbReference type="ChEBI" id="CHEBI:30013"/>
        <dbReference type="ChEBI" id="CHEBI:30616"/>
        <dbReference type="ChEBI" id="CHEBI:61977"/>
        <dbReference type="ChEBI" id="CHEBI:456216"/>
        <dbReference type="EC" id="2.7.11.1"/>
    </reaction>
</comment>
<dbReference type="Pfam" id="PF07714">
    <property type="entry name" value="PK_Tyr_Ser-Thr"/>
    <property type="match status" value="1"/>
</dbReference>
<gene>
    <name evidence="25" type="ORF">CTI12_AA346760</name>
</gene>
<dbReference type="InterPro" id="IPR001611">
    <property type="entry name" value="Leu-rich_rpt"/>
</dbReference>
<feature type="domain" description="Protein kinase" evidence="24">
    <location>
        <begin position="839"/>
        <end position="1133"/>
    </location>
</feature>
<dbReference type="FunFam" id="3.30.200.20:FF:000432">
    <property type="entry name" value="LRR receptor-like serine/threonine-protein kinase EFR"/>
    <property type="match status" value="1"/>
</dbReference>
<keyword evidence="6" id="KW-0723">Serine/threonine-protein kinase</keyword>
<dbReference type="Gene3D" id="3.30.200.20">
    <property type="entry name" value="Phosphorylase Kinase, domain 1"/>
    <property type="match status" value="1"/>
</dbReference>
<evidence type="ECO:0000256" key="10">
    <source>
        <dbReference type="ARBA" id="ARBA00022692"/>
    </source>
</evidence>
<dbReference type="PANTHER" id="PTHR27008">
    <property type="entry name" value="OS04G0122200 PROTEIN"/>
    <property type="match status" value="1"/>
</dbReference>
<feature type="binding site" evidence="22">
    <location>
        <position position="869"/>
    </location>
    <ligand>
        <name>ATP</name>
        <dbReference type="ChEBI" id="CHEBI:30616"/>
    </ligand>
</feature>
<feature type="transmembrane region" description="Helical" evidence="23">
    <location>
        <begin position="783"/>
        <end position="807"/>
    </location>
</feature>
<dbReference type="Proteomes" id="UP000245207">
    <property type="component" value="Unassembled WGS sequence"/>
</dbReference>
<keyword evidence="17 23" id="KW-0472">Membrane</keyword>
<evidence type="ECO:0000256" key="8">
    <source>
        <dbReference type="ARBA" id="ARBA00022614"/>
    </source>
</evidence>
<protein>
    <recommendedName>
        <fullName evidence="4">non-specific serine/threonine protein kinase</fullName>
        <ecNumber evidence="4">2.7.11.1</ecNumber>
    </recommendedName>
</protein>
<keyword evidence="7" id="KW-0597">Phosphoprotein</keyword>
<comment type="subcellular location">
    <subcellularLocation>
        <location evidence="1">Cell membrane</location>
        <topology evidence="1">Single-pass membrane protein</topology>
    </subcellularLocation>
    <subcellularLocation>
        <location evidence="2">Membrane</location>
        <topology evidence="2">Single-pass type I membrane protein</topology>
    </subcellularLocation>
</comment>
<evidence type="ECO:0000256" key="9">
    <source>
        <dbReference type="ARBA" id="ARBA00022679"/>
    </source>
</evidence>
<evidence type="ECO:0000256" key="15">
    <source>
        <dbReference type="ARBA" id="ARBA00022840"/>
    </source>
</evidence>
<dbReference type="PANTHER" id="PTHR27008:SF596">
    <property type="entry name" value="OS02G0215500 PROTEIN"/>
    <property type="match status" value="1"/>
</dbReference>
<evidence type="ECO:0000256" key="7">
    <source>
        <dbReference type="ARBA" id="ARBA00022553"/>
    </source>
</evidence>
<accession>A0A2U1MSH8</accession>
<evidence type="ECO:0000256" key="4">
    <source>
        <dbReference type="ARBA" id="ARBA00012513"/>
    </source>
</evidence>
<dbReference type="PROSITE" id="PS00108">
    <property type="entry name" value="PROTEIN_KINASE_ST"/>
    <property type="match status" value="1"/>
</dbReference>
<evidence type="ECO:0000256" key="5">
    <source>
        <dbReference type="ARBA" id="ARBA00022475"/>
    </source>
</evidence>
<proteinExistence type="inferred from homology"/>
<evidence type="ECO:0000256" key="18">
    <source>
        <dbReference type="ARBA" id="ARBA00023170"/>
    </source>
</evidence>
<keyword evidence="14" id="KW-0418">Kinase</keyword>
<evidence type="ECO:0000256" key="2">
    <source>
        <dbReference type="ARBA" id="ARBA00004479"/>
    </source>
</evidence>
<evidence type="ECO:0000256" key="6">
    <source>
        <dbReference type="ARBA" id="ARBA00022527"/>
    </source>
</evidence>
<keyword evidence="9" id="KW-0808">Transferase</keyword>
<dbReference type="SUPFAM" id="SSF52047">
    <property type="entry name" value="RNI-like"/>
    <property type="match status" value="1"/>
</dbReference>
<dbReference type="GO" id="GO:0004674">
    <property type="term" value="F:protein serine/threonine kinase activity"/>
    <property type="evidence" value="ECO:0007669"/>
    <property type="project" value="UniProtKB-KW"/>
</dbReference>
<keyword evidence="18" id="KW-0675">Receptor</keyword>
<keyword evidence="11" id="KW-0732">Signal</keyword>
<dbReference type="InterPro" id="IPR017441">
    <property type="entry name" value="Protein_kinase_ATP_BS"/>
</dbReference>
<dbReference type="FunFam" id="3.80.10.10:FF:000565">
    <property type="entry name" value="Leucine-rich repeat receptor-like kinase protein FLORAL ORGAN NUMBER1"/>
    <property type="match status" value="1"/>
</dbReference>
<dbReference type="SUPFAM" id="SSF56112">
    <property type="entry name" value="Protein kinase-like (PK-like)"/>
    <property type="match status" value="1"/>
</dbReference>
<dbReference type="Gene3D" id="3.80.10.10">
    <property type="entry name" value="Ribonuclease Inhibitor"/>
    <property type="match status" value="4"/>
</dbReference>
<dbReference type="PROSITE" id="PS00107">
    <property type="entry name" value="PROTEIN_KINASE_ATP"/>
    <property type="match status" value="1"/>
</dbReference>
<dbReference type="InterPro" id="IPR000719">
    <property type="entry name" value="Prot_kinase_dom"/>
</dbReference>
<dbReference type="Pfam" id="PF13855">
    <property type="entry name" value="LRR_8"/>
    <property type="match status" value="2"/>
</dbReference>
<evidence type="ECO:0000313" key="26">
    <source>
        <dbReference type="Proteomes" id="UP000245207"/>
    </source>
</evidence>
<evidence type="ECO:0000256" key="1">
    <source>
        <dbReference type="ARBA" id="ARBA00004162"/>
    </source>
</evidence>
<evidence type="ECO:0000256" key="11">
    <source>
        <dbReference type="ARBA" id="ARBA00022729"/>
    </source>
</evidence>